<reference evidence="2 3" key="1">
    <citation type="submission" date="2020-09" db="EMBL/GenBank/DDBJ databases">
        <title>De no assembly of potato wild relative species, Solanum commersonii.</title>
        <authorList>
            <person name="Cho K."/>
        </authorList>
    </citation>
    <scope>NUCLEOTIDE SEQUENCE [LARGE SCALE GENOMIC DNA]</scope>
    <source>
        <strain evidence="2">LZ3.2</strain>
        <tissue evidence="2">Leaf</tissue>
    </source>
</reference>
<protein>
    <recommendedName>
        <fullName evidence="4">Secreted protein</fullName>
    </recommendedName>
</protein>
<evidence type="ECO:0008006" key="4">
    <source>
        <dbReference type="Google" id="ProtNLM"/>
    </source>
</evidence>
<name>A0A9J6ADC3_SOLCO</name>
<sequence>MTILIIFVVTTTTTSATTTTTTATTTITIKVSTTYIAIAFTLGTLPSKVAIPRVKAMAAEVVDTSTVIDEAVLAEVVVAAAW</sequence>
<proteinExistence type="predicted"/>
<feature type="chain" id="PRO_5039894803" description="Secreted protein" evidence="1">
    <location>
        <begin position="17"/>
        <end position="82"/>
    </location>
</feature>
<keyword evidence="1" id="KW-0732">Signal</keyword>
<gene>
    <name evidence="2" type="ORF">H5410_007754</name>
</gene>
<dbReference type="Proteomes" id="UP000824120">
    <property type="component" value="Chromosome 2"/>
</dbReference>
<evidence type="ECO:0000313" key="3">
    <source>
        <dbReference type="Proteomes" id="UP000824120"/>
    </source>
</evidence>
<comment type="caution">
    <text evidence="2">The sequence shown here is derived from an EMBL/GenBank/DDBJ whole genome shotgun (WGS) entry which is preliminary data.</text>
</comment>
<organism evidence="2 3">
    <name type="scientific">Solanum commersonii</name>
    <name type="common">Commerson's wild potato</name>
    <name type="synonym">Commerson's nightshade</name>
    <dbReference type="NCBI Taxonomy" id="4109"/>
    <lineage>
        <taxon>Eukaryota</taxon>
        <taxon>Viridiplantae</taxon>
        <taxon>Streptophyta</taxon>
        <taxon>Embryophyta</taxon>
        <taxon>Tracheophyta</taxon>
        <taxon>Spermatophyta</taxon>
        <taxon>Magnoliopsida</taxon>
        <taxon>eudicotyledons</taxon>
        <taxon>Gunneridae</taxon>
        <taxon>Pentapetalae</taxon>
        <taxon>asterids</taxon>
        <taxon>lamiids</taxon>
        <taxon>Solanales</taxon>
        <taxon>Solanaceae</taxon>
        <taxon>Solanoideae</taxon>
        <taxon>Solaneae</taxon>
        <taxon>Solanum</taxon>
    </lineage>
</organism>
<keyword evidence="3" id="KW-1185">Reference proteome</keyword>
<evidence type="ECO:0000256" key="1">
    <source>
        <dbReference type="SAM" id="SignalP"/>
    </source>
</evidence>
<dbReference type="AlphaFoldDB" id="A0A9J6ADC3"/>
<dbReference type="EMBL" id="JACXVP010000002">
    <property type="protein sequence ID" value="KAG5622536.1"/>
    <property type="molecule type" value="Genomic_DNA"/>
</dbReference>
<feature type="signal peptide" evidence="1">
    <location>
        <begin position="1"/>
        <end position="16"/>
    </location>
</feature>
<accession>A0A9J6ADC3</accession>
<evidence type="ECO:0000313" key="2">
    <source>
        <dbReference type="EMBL" id="KAG5622536.1"/>
    </source>
</evidence>